<reference evidence="1 2" key="1">
    <citation type="submission" date="2018-01" db="EMBL/GenBank/DDBJ databases">
        <title>Draft genome of the strawberry crown rot pathogen Phytophthora cactorum.</title>
        <authorList>
            <person name="Armitage A.D."/>
            <person name="Lysoe E."/>
            <person name="Nellist C.F."/>
            <person name="Harrison R.J."/>
            <person name="Brurberg M.B."/>
        </authorList>
    </citation>
    <scope>NUCLEOTIDE SEQUENCE [LARGE SCALE GENOMIC DNA]</scope>
    <source>
        <strain evidence="1 2">10300</strain>
    </source>
</reference>
<evidence type="ECO:0008006" key="3">
    <source>
        <dbReference type="Google" id="ProtNLM"/>
    </source>
</evidence>
<protein>
    <recommendedName>
        <fullName evidence="3">Peptidase A2 domain-containing protein</fullName>
    </recommendedName>
</protein>
<name>A0A329R8A0_9STRA</name>
<dbReference type="AlphaFoldDB" id="A0A329R8A0"/>
<keyword evidence="2" id="KW-1185">Reference proteome</keyword>
<accession>A0A329R8A0</accession>
<gene>
    <name evidence="1" type="ORF">PC110_g22722</name>
</gene>
<comment type="caution">
    <text evidence="1">The sequence shown here is derived from an EMBL/GenBank/DDBJ whole genome shotgun (WGS) entry which is preliminary data.</text>
</comment>
<evidence type="ECO:0000313" key="1">
    <source>
        <dbReference type="EMBL" id="RAW20834.1"/>
    </source>
</evidence>
<proteinExistence type="predicted"/>
<sequence>MFWSVLMSMKASARTRSAWCRVQCVTTQGSLQDDEVEPWGETGVVVGQDVRPTDQNESSVQGAVNDKRTRILLDTGANVSVTFAKTLRLRDVPDHGRRIDIQDISEGKVSTT</sequence>
<dbReference type="VEuPathDB" id="FungiDB:PC110_g22722"/>
<dbReference type="OrthoDB" id="117285at2759"/>
<organism evidence="1 2">
    <name type="scientific">Phytophthora cactorum</name>
    <dbReference type="NCBI Taxonomy" id="29920"/>
    <lineage>
        <taxon>Eukaryota</taxon>
        <taxon>Sar</taxon>
        <taxon>Stramenopiles</taxon>
        <taxon>Oomycota</taxon>
        <taxon>Peronosporomycetes</taxon>
        <taxon>Peronosporales</taxon>
        <taxon>Peronosporaceae</taxon>
        <taxon>Phytophthora</taxon>
    </lineage>
</organism>
<evidence type="ECO:0000313" key="2">
    <source>
        <dbReference type="Proteomes" id="UP000251314"/>
    </source>
</evidence>
<dbReference type="EMBL" id="MJFZ01002325">
    <property type="protein sequence ID" value="RAW20834.1"/>
    <property type="molecule type" value="Genomic_DNA"/>
</dbReference>
<dbReference type="Proteomes" id="UP000251314">
    <property type="component" value="Unassembled WGS sequence"/>
</dbReference>